<dbReference type="PANTHER" id="PTHR35910:SF1">
    <property type="entry name" value="2EXR DOMAIN-CONTAINING PROTEIN"/>
    <property type="match status" value="1"/>
</dbReference>
<dbReference type="Proteomes" id="UP000184330">
    <property type="component" value="Unassembled WGS sequence"/>
</dbReference>
<organism evidence="3 4">
    <name type="scientific">Phialocephala subalpina</name>
    <dbReference type="NCBI Taxonomy" id="576137"/>
    <lineage>
        <taxon>Eukaryota</taxon>
        <taxon>Fungi</taxon>
        <taxon>Dikarya</taxon>
        <taxon>Ascomycota</taxon>
        <taxon>Pezizomycotina</taxon>
        <taxon>Leotiomycetes</taxon>
        <taxon>Helotiales</taxon>
        <taxon>Mollisiaceae</taxon>
        <taxon>Phialocephala</taxon>
        <taxon>Phialocephala fortinii species complex</taxon>
    </lineage>
</organism>
<accession>A0A1L7X536</accession>
<dbReference type="Pfam" id="PF20150">
    <property type="entry name" value="2EXR"/>
    <property type="match status" value="1"/>
</dbReference>
<keyword evidence="4" id="KW-1185">Reference proteome</keyword>
<protein>
    <recommendedName>
        <fullName evidence="2">2EXR domain-containing protein</fullName>
    </recommendedName>
</protein>
<evidence type="ECO:0000256" key="1">
    <source>
        <dbReference type="SAM" id="MobiDB-lite"/>
    </source>
</evidence>
<feature type="region of interest" description="Disordered" evidence="1">
    <location>
        <begin position="1"/>
        <end position="24"/>
    </location>
</feature>
<gene>
    <name evidence="3" type="ORF">PAC_10036</name>
</gene>
<feature type="compositionally biased region" description="Polar residues" evidence="1">
    <location>
        <begin position="9"/>
        <end position="20"/>
    </location>
</feature>
<dbReference type="PANTHER" id="PTHR35910">
    <property type="entry name" value="2EXR DOMAIN-CONTAINING PROTEIN"/>
    <property type="match status" value="1"/>
</dbReference>
<evidence type="ECO:0000259" key="2">
    <source>
        <dbReference type="Pfam" id="PF20150"/>
    </source>
</evidence>
<feature type="domain" description="2EXR" evidence="2">
    <location>
        <begin position="41"/>
        <end position="149"/>
    </location>
</feature>
<dbReference type="OrthoDB" id="3473305at2759"/>
<sequence length="303" mass="34598">MADDANATMFGSSKLVPSSSTRHKFPRDAARTSASYPASTFECFSRLPEELRMMIWDAAMASREPRIVDLCQFRPKHLRENTTCSTFERTLFSYGTLSKPAIVDVSREARRAGQHHYCLEFGAKHSDSKGLSTIEGPPFVWVDWSRDIFLPTPPYYNENALLRDLCHKETRRIALSISMVATFSPTFVEYYPCLSEIIVYEGLFNPYGFHAQYFDPARSTHFELIPLSENLEDELAASVTDSETRRRYLGARQDIMYQNLKRKTMSQGSKREAIQVSFAHLRITEKHSSRTAFTIQAKGDSVT</sequence>
<dbReference type="InterPro" id="IPR045518">
    <property type="entry name" value="2EXR"/>
</dbReference>
<evidence type="ECO:0000313" key="4">
    <source>
        <dbReference type="Proteomes" id="UP000184330"/>
    </source>
</evidence>
<name>A0A1L7X536_9HELO</name>
<proteinExistence type="predicted"/>
<evidence type="ECO:0000313" key="3">
    <source>
        <dbReference type="EMBL" id="CZR60140.1"/>
    </source>
</evidence>
<dbReference type="AlphaFoldDB" id="A0A1L7X536"/>
<dbReference type="EMBL" id="FJOG01000015">
    <property type="protein sequence ID" value="CZR60140.1"/>
    <property type="molecule type" value="Genomic_DNA"/>
</dbReference>
<reference evidence="3 4" key="1">
    <citation type="submission" date="2016-03" db="EMBL/GenBank/DDBJ databases">
        <authorList>
            <person name="Ploux O."/>
        </authorList>
    </citation>
    <scope>NUCLEOTIDE SEQUENCE [LARGE SCALE GENOMIC DNA]</scope>
    <source>
        <strain evidence="3 4">UAMH 11012</strain>
    </source>
</reference>